<dbReference type="AlphaFoldDB" id="A0A0G0T4J6"/>
<keyword evidence="1" id="KW-1133">Transmembrane helix</keyword>
<keyword evidence="1" id="KW-0472">Membrane</keyword>
<accession>A0A0G0T4J6</accession>
<organism evidence="2 3">
    <name type="scientific">Candidatus Nomurabacteria bacterium GW2011_GWB1_40_7</name>
    <dbReference type="NCBI Taxonomy" id="1618744"/>
    <lineage>
        <taxon>Bacteria</taxon>
        <taxon>Candidatus Nomuraibacteriota</taxon>
    </lineage>
</organism>
<evidence type="ECO:0000313" key="2">
    <source>
        <dbReference type="EMBL" id="KKR69591.1"/>
    </source>
</evidence>
<protein>
    <submittedName>
        <fullName evidence="2">Uncharacterized protein</fullName>
    </submittedName>
</protein>
<evidence type="ECO:0000313" key="3">
    <source>
        <dbReference type="Proteomes" id="UP000034452"/>
    </source>
</evidence>
<gene>
    <name evidence="2" type="ORF">UU13_C0026G0002</name>
</gene>
<dbReference type="EMBL" id="LBZL01000026">
    <property type="protein sequence ID" value="KKR69591.1"/>
    <property type="molecule type" value="Genomic_DNA"/>
</dbReference>
<name>A0A0G0T4J6_9BACT</name>
<comment type="caution">
    <text evidence="2">The sequence shown here is derived from an EMBL/GenBank/DDBJ whole genome shotgun (WGS) entry which is preliminary data.</text>
</comment>
<evidence type="ECO:0000256" key="1">
    <source>
        <dbReference type="SAM" id="Phobius"/>
    </source>
</evidence>
<reference evidence="2 3" key="1">
    <citation type="journal article" date="2015" name="Nature">
        <title>rRNA introns, odd ribosomes, and small enigmatic genomes across a large radiation of phyla.</title>
        <authorList>
            <person name="Brown C.T."/>
            <person name="Hug L.A."/>
            <person name="Thomas B.C."/>
            <person name="Sharon I."/>
            <person name="Castelle C.J."/>
            <person name="Singh A."/>
            <person name="Wilkins M.J."/>
            <person name="Williams K.H."/>
            <person name="Banfield J.F."/>
        </authorList>
    </citation>
    <scope>NUCLEOTIDE SEQUENCE [LARGE SCALE GENOMIC DNA]</scope>
</reference>
<proteinExistence type="predicted"/>
<dbReference type="Proteomes" id="UP000034452">
    <property type="component" value="Unassembled WGS sequence"/>
</dbReference>
<keyword evidence="1" id="KW-0812">Transmembrane</keyword>
<sequence>MISKKNTFYAMVIIFFCILGFFLYLNIRKNKIEIENSISHLDTTYIENTNNKKNYKIKSYYYDSGLSVEGGIISAYLDDNSIKIIEGGYSGETFLQDYDFYFESKSSFLLKDIFQQFDRPYSEKGRIQIKKETNKYYFINLKMVRWTDTQGQTVDYYSYKFKKKEQEILNQLDNILNVINTEKPIR</sequence>
<feature type="transmembrane region" description="Helical" evidence="1">
    <location>
        <begin position="6"/>
        <end position="25"/>
    </location>
</feature>